<name>A0AA88YC66_PINIB</name>
<feature type="region of interest" description="Disordered" evidence="2">
    <location>
        <begin position="358"/>
        <end position="417"/>
    </location>
</feature>
<sequence length="417" mass="47597">MSSKDSENSKKKSKKSKKRKKELNASGDENQNKSYRLSSSHETLTEGLYADIVRDLNPFFSTPLTSGLTPGTKDDMSYNLSPVSFQPQGPPTVQHVGSFHGIEYGSKIDSLAITLEKMCQKLNKLDGIESKLTNFEQKIEKVTGEVSTLKSTVNEIEKSVKFASDSLDANEKRSKEITNTLTEITKNSRKIEIENSELKKDLSKIKNQMKELNDQQLDLQTRSMRDNLIFHGIEEKDGENCESVLKEFIADVLKVEQRVEFHRVHRMGRKIHGKIRPIVAKFVQFKEREVVRKSVYTSLAGNDENKKYGSSEQFPRIINERRKKLYPYYKSAKRQNKRAQLVVDKLFIDGELFRLDESESDDDDMEIHPVTNPESDEAVTMTMSSQLSANAPTFYPGNRGRGRGRGGHRGRGRYSRK</sequence>
<accession>A0AA88YC66</accession>
<reference evidence="3" key="1">
    <citation type="submission" date="2019-08" db="EMBL/GenBank/DDBJ databases">
        <title>The improved chromosome-level genome for the pearl oyster Pinctada fucata martensii using PacBio sequencing and Hi-C.</title>
        <authorList>
            <person name="Zheng Z."/>
        </authorList>
    </citation>
    <scope>NUCLEOTIDE SEQUENCE</scope>
    <source>
        <strain evidence="3">ZZ-2019</strain>
        <tissue evidence="3">Adductor muscle</tissue>
    </source>
</reference>
<feature type="compositionally biased region" description="Basic and acidic residues" evidence="2">
    <location>
        <begin position="1"/>
        <end position="10"/>
    </location>
</feature>
<feature type="compositionally biased region" description="Basic residues" evidence="2">
    <location>
        <begin position="11"/>
        <end position="21"/>
    </location>
</feature>
<dbReference type="AlphaFoldDB" id="A0AA88YC66"/>
<dbReference type="Proteomes" id="UP001186944">
    <property type="component" value="Unassembled WGS sequence"/>
</dbReference>
<keyword evidence="4" id="KW-1185">Reference proteome</keyword>
<evidence type="ECO:0000313" key="4">
    <source>
        <dbReference type="Proteomes" id="UP001186944"/>
    </source>
</evidence>
<feature type="compositionally biased region" description="Basic residues" evidence="2">
    <location>
        <begin position="400"/>
        <end position="417"/>
    </location>
</feature>
<feature type="coiled-coil region" evidence="1">
    <location>
        <begin position="181"/>
        <end position="222"/>
    </location>
</feature>
<feature type="coiled-coil region" evidence="1">
    <location>
        <begin position="125"/>
        <end position="152"/>
    </location>
</feature>
<organism evidence="3 4">
    <name type="scientific">Pinctada imbricata</name>
    <name type="common">Atlantic pearl-oyster</name>
    <name type="synonym">Pinctada martensii</name>
    <dbReference type="NCBI Taxonomy" id="66713"/>
    <lineage>
        <taxon>Eukaryota</taxon>
        <taxon>Metazoa</taxon>
        <taxon>Spiralia</taxon>
        <taxon>Lophotrochozoa</taxon>
        <taxon>Mollusca</taxon>
        <taxon>Bivalvia</taxon>
        <taxon>Autobranchia</taxon>
        <taxon>Pteriomorphia</taxon>
        <taxon>Pterioida</taxon>
        <taxon>Pterioidea</taxon>
        <taxon>Pteriidae</taxon>
        <taxon>Pinctada</taxon>
    </lineage>
</organism>
<protein>
    <submittedName>
        <fullName evidence="3">Uncharacterized protein</fullName>
    </submittedName>
</protein>
<evidence type="ECO:0000256" key="2">
    <source>
        <dbReference type="SAM" id="MobiDB-lite"/>
    </source>
</evidence>
<comment type="caution">
    <text evidence="3">The sequence shown here is derived from an EMBL/GenBank/DDBJ whole genome shotgun (WGS) entry which is preliminary data.</text>
</comment>
<dbReference type="EMBL" id="VSWD01000009">
    <property type="protein sequence ID" value="KAK3093630.1"/>
    <property type="molecule type" value="Genomic_DNA"/>
</dbReference>
<feature type="compositionally biased region" description="Polar residues" evidence="2">
    <location>
        <begin position="381"/>
        <end position="391"/>
    </location>
</feature>
<dbReference type="Gene3D" id="1.10.287.950">
    <property type="entry name" value="Methyl-accepting chemotaxis protein"/>
    <property type="match status" value="1"/>
</dbReference>
<feature type="compositionally biased region" description="Polar residues" evidence="2">
    <location>
        <begin position="27"/>
        <end position="40"/>
    </location>
</feature>
<gene>
    <name evidence="3" type="ORF">FSP39_018291</name>
</gene>
<evidence type="ECO:0000256" key="1">
    <source>
        <dbReference type="SAM" id="Coils"/>
    </source>
</evidence>
<evidence type="ECO:0000313" key="3">
    <source>
        <dbReference type="EMBL" id="KAK3093630.1"/>
    </source>
</evidence>
<keyword evidence="1" id="KW-0175">Coiled coil</keyword>
<feature type="region of interest" description="Disordered" evidence="2">
    <location>
        <begin position="1"/>
        <end position="40"/>
    </location>
</feature>
<dbReference type="Gene3D" id="3.30.70.1820">
    <property type="entry name" value="L1 transposable element, RRM domain"/>
    <property type="match status" value="1"/>
</dbReference>
<proteinExistence type="predicted"/>